<reference evidence="2" key="1">
    <citation type="journal article" date="2014" name="Int. J. Syst. Evol. Microbiol.">
        <title>Complete genome sequence of Corynebacterium casei LMG S-19264T (=DSM 44701T), isolated from a smear-ripened cheese.</title>
        <authorList>
            <consortium name="US DOE Joint Genome Institute (JGI-PGF)"/>
            <person name="Walter F."/>
            <person name="Albersmeier A."/>
            <person name="Kalinowski J."/>
            <person name="Ruckert C."/>
        </authorList>
    </citation>
    <scope>NUCLEOTIDE SEQUENCE</scope>
    <source>
        <strain evidence="2">JCM 4956</strain>
    </source>
</reference>
<protein>
    <submittedName>
        <fullName evidence="2">Uncharacterized protein</fullName>
    </submittedName>
</protein>
<dbReference type="AlphaFoldDB" id="A0A918NV98"/>
<accession>A0A918NV98</accession>
<comment type="caution">
    <text evidence="2">The sequence shown here is derived from an EMBL/GenBank/DDBJ whole genome shotgun (WGS) entry which is preliminary data.</text>
</comment>
<dbReference type="EMBL" id="BMWD01000056">
    <property type="protein sequence ID" value="GGX98903.1"/>
    <property type="molecule type" value="Genomic_DNA"/>
</dbReference>
<reference evidence="2" key="2">
    <citation type="submission" date="2020-09" db="EMBL/GenBank/DDBJ databases">
        <authorList>
            <person name="Sun Q."/>
            <person name="Ohkuma M."/>
        </authorList>
    </citation>
    <scope>NUCLEOTIDE SEQUENCE</scope>
    <source>
        <strain evidence="2">JCM 4956</strain>
    </source>
</reference>
<gene>
    <name evidence="2" type="ORF">GCM10010515_76380</name>
</gene>
<sequence length="93" mass="9744">MQEATYRYWASRGGLRTHPRGKLVDPDQSFDLGVSAFVITALSLAATLRQLAAQLRTGREPGSAVGDSKQPPMCTGPPGRPDPSTPASAGPVP</sequence>
<evidence type="ECO:0000313" key="3">
    <source>
        <dbReference type="Proteomes" id="UP000645555"/>
    </source>
</evidence>
<evidence type="ECO:0000313" key="2">
    <source>
        <dbReference type="EMBL" id="GGX98903.1"/>
    </source>
</evidence>
<feature type="compositionally biased region" description="Pro residues" evidence="1">
    <location>
        <begin position="74"/>
        <end position="84"/>
    </location>
</feature>
<keyword evidence="3" id="KW-1185">Reference proteome</keyword>
<evidence type="ECO:0000256" key="1">
    <source>
        <dbReference type="SAM" id="MobiDB-lite"/>
    </source>
</evidence>
<organism evidence="2 3">
    <name type="scientific">Streptomyces fructofermentans</name>
    <dbReference type="NCBI Taxonomy" id="152141"/>
    <lineage>
        <taxon>Bacteria</taxon>
        <taxon>Bacillati</taxon>
        <taxon>Actinomycetota</taxon>
        <taxon>Actinomycetes</taxon>
        <taxon>Kitasatosporales</taxon>
        <taxon>Streptomycetaceae</taxon>
        <taxon>Streptomyces</taxon>
    </lineage>
</organism>
<dbReference type="Proteomes" id="UP000645555">
    <property type="component" value="Unassembled WGS sequence"/>
</dbReference>
<proteinExistence type="predicted"/>
<name>A0A918NV98_9ACTN</name>
<feature type="region of interest" description="Disordered" evidence="1">
    <location>
        <begin position="56"/>
        <end position="93"/>
    </location>
</feature>